<name>A0A4Y7XFW2_9GAMM</name>
<dbReference type="AlphaFoldDB" id="A0A4Y7XFW2"/>
<evidence type="ECO:0000313" key="1">
    <source>
        <dbReference type="EMBL" id="TEU30754.1"/>
    </source>
</evidence>
<evidence type="ECO:0000313" key="2">
    <source>
        <dbReference type="Proteomes" id="UP000297834"/>
    </source>
</evidence>
<gene>
    <name evidence="1" type="ORF">E2B99_00880</name>
</gene>
<organism evidence="1 2">
    <name type="scientific">Alkanindiges illinoisensis</name>
    <dbReference type="NCBI Taxonomy" id="197183"/>
    <lineage>
        <taxon>Bacteria</taxon>
        <taxon>Pseudomonadati</taxon>
        <taxon>Pseudomonadota</taxon>
        <taxon>Gammaproteobacteria</taxon>
        <taxon>Moraxellales</taxon>
        <taxon>Moraxellaceae</taxon>
        <taxon>Alkanindiges</taxon>
    </lineage>
</organism>
<comment type="caution">
    <text evidence="1">The sequence shown here is derived from an EMBL/GenBank/DDBJ whole genome shotgun (WGS) entry which is preliminary data.</text>
</comment>
<dbReference type="EMBL" id="SNTY01000005">
    <property type="protein sequence ID" value="TEU30754.1"/>
    <property type="molecule type" value="Genomic_DNA"/>
</dbReference>
<reference evidence="1 2" key="1">
    <citation type="submission" date="2019-03" db="EMBL/GenBank/DDBJ databases">
        <title>Alkanindiges illinoisensis: a potential pathogenic isolated from ascites of a gastric cancer patient with abdominal metastasis.</title>
        <authorList>
            <person name="Hu X."/>
            <person name="Yang B."/>
            <person name="Yan X."/>
            <person name="Lin L."/>
            <person name="Zhao H."/>
            <person name="Zhou F."/>
            <person name="Su B."/>
            <person name="Chen J."/>
            <person name="Rui Y."/>
            <person name="Wang Q."/>
            <person name="Zheng L."/>
        </authorList>
    </citation>
    <scope>NUCLEOTIDE SEQUENCE [LARGE SCALE GENOMIC DNA]</scope>
    <source>
        <strain evidence="1 2">NFYY 23406</strain>
    </source>
</reference>
<protein>
    <submittedName>
        <fullName evidence="1">GNAT family N-acetyltransferase</fullName>
    </submittedName>
</protein>
<dbReference type="PANTHER" id="PTHR47017">
    <property type="entry name" value="ACYL-COA"/>
    <property type="match status" value="1"/>
</dbReference>
<dbReference type="Proteomes" id="UP000297834">
    <property type="component" value="Unassembled WGS sequence"/>
</dbReference>
<dbReference type="Gene3D" id="3.40.630.30">
    <property type="match status" value="1"/>
</dbReference>
<dbReference type="GO" id="GO:0016740">
    <property type="term" value="F:transferase activity"/>
    <property type="evidence" value="ECO:0007669"/>
    <property type="project" value="UniProtKB-KW"/>
</dbReference>
<proteinExistence type="predicted"/>
<dbReference type="InterPro" id="IPR016181">
    <property type="entry name" value="Acyl_CoA_acyltransferase"/>
</dbReference>
<dbReference type="SUPFAM" id="SSF55729">
    <property type="entry name" value="Acyl-CoA N-acyltransferases (Nat)"/>
    <property type="match status" value="1"/>
</dbReference>
<keyword evidence="2" id="KW-1185">Reference proteome</keyword>
<dbReference type="PANTHER" id="PTHR47017:SF1">
    <property type="entry name" value="ACYL-COA"/>
    <property type="match status" value="1"/>
</dbReference>
<dbReference type="InterPro" id="IPR007434">
    <property type="entry name" value="FemAB-like"/>
</dbReference>
<dbReference type="OrthoDB" id="9776898at2"/>
<dbReference type="Pfam" id="PF04339">
    <property type="entry name" value="FemAB_like"/>
    <property type="match status" value="1"/>
</dbReference>
<dbReference type="STRING" id="1120977.GCA_000619845_01052"/>
<accession>A0A4Y7XFW2</accession>
<keyword evidence="1" id="KW-0808">Transferase</keyword>
<sequence length="381" mass="44472">MFRVQHKQLNQYANDQTQAYQVRYLKSVDEAALLFGTVAPAQPFLQLAFWQALEQQHAIGLHTGWQISHILLEDAGHPVAFLPLFIKTHHRGEYVFDHSWADAYARHGLNYYPRLVSSVPFTPVTGQRLLLAEGYHIEEVWPTVFDAIQAIATQQQASSWHGLFIDQPLLDFFQTQSNVAIRYHCQFLWRNECYGQFDDFLAALTAKKRKSIKVERQKIIQQGITVQWIEGADICDEDINFFYQCYANTYYVRGQHPYLSREFFGQLVTQMPKQILLIKASRDEQGIAAALFFKDEQTLYGRYWGAVEQVDCLHFEVCYYQGIEYAITQQLQFFDPGTQGEHKLIRGFAPIYTYSVHWLARPEFMQAVQNYCVQEKEYIDN</sequence>